<name>A0A438EUB5_VITVI</name>
<proteinExistence type="predicted"/>
<comment type="caution">
    <text evidence="1">The sequence shown here is derived from an EMBL/GenBank/DDBJ whole genome shotgun (WGS) entry which is preliminary data.</text>
</comment>
<evidence type="ECO:0000313" key="1">
    <source>
        <dbReference type="EMBL" id="RVW51298.1"/>
    </source>
</evidence>
<gene>
    <name evidence="1" type="ORF">CK203_075415</name>
</gene>
<dbReference type="Proteomes" id="UP000288805">
    <property type="component" value="Unassembled WGS sequence"/>
</dbReference>
<sequence>MCSSSLASAGALFLFSCSSQQRARLAAPSIIFFDEADVVAAKRNYVQWSQVVQGDMGKCWVAIESKMFEISIEEVKGKLKGLEECCREEKKGSLVKVWEEEGRKFRMERRVNGAGRYVLCSVVDVESKRFCLVFPEGKGLIGGWAILTKKLRAFGVVTQEEAKIEEAFRVKSKKKVATLEGKDERCLGNKVGGRGLRSREEGLGWCLVGRWGDGLVVETEIASFRKWGNAAGILKKIGTQAKDVWVRVVGLPLHCWSGELFKRIGDCCGVVVGGAALDFCSGANEELEMERGGKAETDGAGLVKRGAGGESRVMRMEVSTDGVVGYGKEAGQKGSGRVGLREQERLARPDSCKPGWRRAGPGRVGRRDSPSEVWSRPLVMALQAFKGMVWAVWTTGVERISCDDPSIIQRDGLGCLDNRPKSAGKAGQPSLAASWASNPLKTLLDEPFKKARASFSQMRAEGWFAEETLVGGMVFKVVEESCGVDAFLKENEGELNVSPLSVCSAKERLGEKVTGGSFPLKEGKDERVEKEGEDVESWRYSCLTKFCHCLGMPTEGYESEILKLLHKMRERRDRCERISGKKRKWQRPSRFDCELKKLEWFVNYGGSGGDR</sequence>
<dbReference type="EMBL" id="QGNW01001184">
    <property type="protein sequence ID" value="RVW51298.1"/>
    <property type="molecule type" value="Genomic_DNA"/>
</dbReference>
<accession>A0A438EUB5</accession>
<evidence type="ECO:0000313" key="2">
    <source>
        <dbReference type="Proteomes" id="UP000288805"/>
    </source>
</evidence>
<reference evidence="1 2" key="1">
    <citation type="journal article" date="2018" name="PLoS Genet.">
        <title>Population sequencing reveals clonal diversity and ancestral inbreeding in the grapevine cultivar Chardonnay.</title>
        <authorList>
            <person name="Roach M.J."/>
            <person name="Johnson D.L."/>
            <person name="Bohlmann J."/>
            <person name="van Vuuren H.J."/>
            <person name="Jones S.J."/>
            <person name="Pretorius I.S."/>
            <person name="Schmidt S.A."/>
            <person name="Borneman A.R."/>
        </authorList>
    </citation>
    <scope>NUCLEOTIDE SEQUENCE [LARGE SCALE GENOMIC DNA]</scope>
    <source>
        <strain evidence="2">cv. Chardonnay</strain>
        <tissue evidence="1">Leaf</tissue>
    </source>
</reference>
<organism evidence="1 2">
    <name type="scientific">Vitis vinifera</name>
    <name type="common">Grape</name>
    <dbReference type="NCBI Taxonomy" id="29760"/>
    <lineage>
        <taxon>Eukaryota</taxon>
        <taxon>Viridiplantae</taxon>
        <taxon>Streptophyta</taxon>
        <taxon>Embryophyta</taxon>
        <taxon>Tracheophyta</taxon>
        <taxon>Spermatophyta</taxon>
        <taxon>Magnoliopsida</taxon>
        <taxon>eudicotyledons</taxon>
        <taxon>Gunneridae</taxon>
        <taxon>Pentapetalae</taxon>
        <taxon>rosids</taxon>
        <taxon>Vitales</taxon>
        <taxon>Vitaceae</taxon>
        <taxon>Viteae</taxon>
        <taxon>Vitis</taxon>
    </lineage>
</organism>
<protein>
    <submittedName>
        <fullName evidence="1">Uncharacterized protein</fullName>
    </submittedName>
</protein>
<dbReference type="AlphaFoldDB" id="A0A438EUB5"/>